<keyword evidence="10" id="KW-1185">Reference proteome</keyword>
<organism evidence="9 10">
    <name type="scientific">Oryzias javanicus</name>
    <name type="common">Javanese ricefish</name>
    <name type="synonym">Aplocheilus javanicus</name>
    <dbReference type="NCBI Taxonomy" id="123683"/>
    <lineage>
        <taxon>Eukaryota</taxon>
        <taxon>Metazoa</taxon>
        <taxon>Chordata</taxon>
        <taxon>Craniata</taxon>
        <taxon>Vertebrata</taxon>
        <taxon>Euteleostomi</taxon>
        <taxon>Actinopterygii</taxon>
        <taxon>Neopterygii</taxon>
        <taxon>Teleostei</taxon>
        <taxon>Neoteleostei</taxon>
        <taxon>Acanthomorphata</taxon>
        <taxon>Ovalentaria</taxon>
        <taxon>Atherinomorphae</taxon>
        <taxon>Beloniformes</taxon>
        <taxon>Adrianichthyidae</taxon>
        <taxon>Oryziinae</taxon>
        <taxon>Oryzias</taxon>
    </lineage>
</organism>
<keyword evidence="2" id="KW-0732">Signal</keyword>
<keyword evidence="4" id="KW-0472">Membrane</keyword>
<dbReference type="SUPFAM" id="SSF48726">
    <property type="entry name" value="Immunoglobulin"/>
    <property type="match status" value="2"/>
</dbReference>
<evidence type="ECO:0000256" key="2">
    <source>
        <dbReference type="ARBA" id="ARBA00022729"/>
    </source>
</evidence>
<dbReference type="InterPro" id="IPR036179">
    <property type="entry name" value="Ig-like_dom_sf"/>
</dbReference>
<dbReference type="GO" id="GO:0016020">
    <property type="term" value="C:membrane"/>
    <property type="evidence" value="ECO:0007669"/>
    <property type="project" value="UniProtKB-SubCell"/>
</dbReference>
<dbReference type="EMBL" id="CM012443">
    <property type="protein sequence ID" value="RVE71177.1"/>
    <property type="molecule type" value="Genomic_DNA"/>
</dbReference>
<dbReference type="PANTHER" id="PTHR23277:SF119">
    <property type="entry name" value="IGSF21B"/>
    <property type="match status" value="1"/>
</dbReference>
<evidence type="ECO:0000256" key="4">
    <source>
        <dbReference type="ARBA" id="ARBA00023136"/>
    </source>
</evidence>
<dbReference type="InterPro" id="IPR013106">
    <property type="entry name" value="Ig_V-set"/>
</dbReference>
<evidence type="ECO:0000313" key="9">
    <source>
        <dbReference type="EMBL" id="RVE71177.1"/>
    </source>
</evidence>
<sequence length="313" mass="34830">MGDTVTLKCNFRTDGELKEIAWFQVDEGGNTKQKIFTYDAAFNSSHAHREDTPEQLVYHSTVRLPEVQMEDNGLYECHVSVYDGGSPDLLLLGSDSAALTIIVPPRSISVEAANSPAPFSRYEAQNFTLVCMVSGAKPAPVVYFKRDGELIDVLPTVQSSSKTSAAPGAEQKWAPNQTEQWSLRVHTKWDLDDTKLQRSQSLLDQEGRLAGQESPEQNEEEDTDSEPEPTTEVIPETVVSREFPRWVQSTDPLYYFQHWQQATGDGATDVKAMLTWSLNPQLDNEALFSCEVKHPALSMPMQAEVTLSESLTG</sequence>
<evidence type="ECO:0000313" key="10">
    <source>
        <dbReference type="Proteomes" id="UP000283210"/>
    </source>
</evidence>
<evidence type="ECO:0000256" key="1">
    <source>
        <dbReference type="ARBA" id="ARBA00004370"/>
    </source>
</evidence>
<dbReference type="AlphaFoldDB" id="A0A437D915"/>
<dbReference type="GO" id="GO:0005912">
    <property type="term" value="C:adherens junction"/>
    <property type="evidence" value="ECO:0007669"/>
    <property type="project" value="TreeGrafter"/>
</dbReference>
<feature type="domain" description="Ig-like" evidence="8">
    <location>
        <begin position="1"/>
        <end position="80"/>
    </location>
</feature>
<feature type="compositionally biased region" description="Acidic residues" evidence="7">
    <location>
        <begin position="216"/>
        <end position="229"/>
    </location>
</feature>
<dbReference type="GO" id="GO:0007156">
    <property type="term" value="P:homophilic cell adhesion via plasma membrane adhesion molecules"/>
    <property type="evidence" value="ECO:0007669"/>
    <property type="project" value="TreeGrafter"/>
</dbReference>
<feature type="region of interest" description="Disordered" evidence="7">
    <location>
        <begin position="206"/>
        <end position="233"/>
    </location>
</feature>
<accession>A0A437D915</accession>
<protein>
    <recommendedName>
        <fullName evidence="8">Ig-like domain-containing protein</fullName>
    </recommendedName>
</protein>
<dbReference type="FunFam" id="2.60.40.10:FF:000509">
    <property type="entry name" value="Immunoglobin superfamily member 21"/>
    <property type="match status" value="1"/>
</dbReference>
<evidence type="ECO:0000256" key="5">
    <source>
        <dbReference type="ARBA" id="ARBA00023157"/>
    </source>
</evidence>
<proteinExistence type="predicted"/>
<dbReference type="Gene3D" id="2.60.40.10">
    <property type="entry name" value="Immunoglobulins"/>
    <property type="match status" value="2"/>
</dbReference>
<evidence type="ECO:0000256" key="7">
    <source>
        <dbReference type="SAM" id="MobiDB-lite"/>
    </source>
</evidence>
<dbReference type="InterPro" id="IPR051427">
    <property type="entry name" value="Nectin/Nectin-like"/>
</dbReference>
<dbReference type="InterPro" id="IPR007110">
    <property type="entry name" value="Ig-like_dom"/>
</dbReference>
<dbReference type="PANTHER" id="PTHR23277">
    <property type="entry name" value="NECTIN-RELATED"/>
    <property type="match status" value="1"/>
</dbReference>
<dbReference type="PROSITE" id="PS50835">
    <property type="entry name" value="IG_LIKE"/>
    <property type="match status" value="1"/>
</dbReference>
<reference evidence="9 10" key="2">
    <citation type="submission" date="2019-01" db="EMBL/GenBank/DDBJ databases">
        <title>A chromosome length genome reference of the Java medaka (oryzias javanicus).</title>
        <authorList>
            <person name="Herpin A."/>
            <person name="Takehana Y."/>
            <person name="Naruse K."/>
            <person name="Ansai S."/>
            <person name="Kawaguchi M."/>
        </authorList>
    </citation>
    <scope>NUCLEOTIDE SEQUENCE [LARGE SCALE GENOMIC DNA]</scope>
    <source>
        <strain evidence="9">RS831</strain>
        <tissue evidence="9">Whole body</tissue>
    </source>
</reference>
<evidence type="ECO:0000256" key="3">
    <source>
        <dbReference type="ARBA" id="ARBA00022737"/>
    </source>
</evidence>
<gene>
    <name evidence="9" type="ORF">OJAV_G00072260</name>
</gene>
<dbReference type="Proteomes" id="UP000283210">
    <property type="component" value="Chromosome 7"/>
</dbReference>
<keyword evidence="3" id="KW-0677">Repeat</keyword>
<evidence type="ECO:0000259" key="8">
    <source>
        <dbReference type="PROSITE" id="PS50835"/>
    </source>
</evidence>
<dbReference type="OrthoDB" id="9940999at2759"/>
<comment type="subcellular location">
    <subcellularLocation>
        <location evidence="1">Membrane</location>
    </subcellularLocation>
</comment>
<dbReference type="Pfam" id="PF07686">
    <property type="entry name" value="V-set"/>
    <property type="match status" value="1"/>
</dbReference>
<evidence type="ECO:0000256" key="6">
    <source>
        <dbReference type="ARBA" id="ARBA00023180"/>
    </source>
</evidence>
<dbReference type="GO" id="GO:0007157">
    <property type="term" value="P:heterophilic cell-cell adhesion via plasma membrane cell adhesion molecules"/>
    <property type="evidence" value="ECO:0007669"/>
    <property type="project" value="TreeGrafter"/>
</dbReference>
<keyword evidence="6" id="KW-0325">Glycoprotein</keyword>
<name>A0A437D915_ORYJA</name>
<dbReference type="InterPro" id="IPR013783">
    <property type="entry name" value="Ig-like_fold"/>
</dbReference>
<reference evidence="9 10" key="1">
    <citation type="submission" date="2018-11" db="EMBL/GenBank/DDBJ databases">
        <authorList>
            <person name="Lopez-Roques C."/>
            <person name="Donnadieu C."/>
            <person name="Bouchez O."/>
            <person name="Klopp C."/>
            <person name="Cabau C."/>
            <person name="Zahm M."/>
        </authorList>
    </citation>
    <scope>NUCLEOTIDE SEQUENCE [LARGE SCALE GENOMIC DNA]</scope>
    <source>
        <strain evidence="9">RS831</strain>
        <tissue evidence="9">Whole body</tissue>
    </source>
</reference>
<keyword evidence="5" id="KW-1015">Disulfide bond</keyword>